<protein>
    <submittedName>
        <fullName evidence="1">L-rhamnose mutarotase</fullName>
    </submittedName>
</protein>
<dbReference type="Gene3D" id="3.30.70.100">
    <property type="match status" value="1"/>
</dbReference>
<name>A0A4Q7TL82_9MICO</name>
<dbReference type="Pfam" id="PF05336">
    <property type="entry name" value="rhaM"/>
    <property type="match status" value="1"/>
</dbReference>
<sequence length="104" mass="12289">MPRFCYTFELLPGTLDRYEQEHLEIWPEVVEAMKRVGITDYSLFRRDHAVIAFGECVESVFDTLRALDDDPDNQRWSGHIRTLMHNPLDADGQLKISHEIWRMP</sequence>
<organism evidence="1 2">
    <name type="scientific">Microcella alkaliphila</name>
    <dbReference type="NCBI Taxonomy" id="279828"/>
    <lineage>
        <taxon>Bacteria</taxon>
        <taxon>Bacillati</taxon>
        <taxon>Actinomycetota</taxon>
        <taxon>Actinomycetes</taxon>
        <taxon>Micrococcales</taxon>
        <taxon>Microbacteriaceae</taxon>
        <taxon>Microcella</taxon>
    </lineage>
</organism>
<dbReference type="GO" id="GO:0019301">
    <property type="term" value="P:rhamnose catabolic process"/>
    <property type="evidence" value="ECO:0007669"/>
    <property type="project" value="TreeGrafter"/>
</dbReference>
<proteinExistence type="predicted"/>
<dbReference type="PANTHER" id="PTHR34389">
    <property type="entry name" value="L-RHAMNOSE MUTAROTASE"/>
    <property type="match status" value="1"/>
</dbReference>
<dbReference type="Proteomes" id="UP000292408">
    <property type="component" value="Unassembled WGS sequence"/>
</dbReference>
<evidence type="ECO:0000313" key="2">
    <source>
        <dbReference type="Proteomes" id="UP000292408"/>
    </source>
</evidence>
<dbReference type="OrthoDB" id="9799608at2"/>
<dbReference type="SUPFAM" id="SSF54909">
    <property type="entry name" value="Dimeric alpha+beta barrel"/>
    <property type="match status" value="1"/>
</dbReference>
<dbReference type="InterPro" id="IPR011008">
    <property type="entry name" value="Dimeric_a/b-barrel"/>
</dbReference>
<reference evidence="1 2" key="1">
    <citation type="journal article" date="2015" name="Stand. Genomic Sci.">
        <title>Genomic Encyclopedia of Bacterial and Archaeal Type Strains, Phase III: the genomes of soil and plant-associated and newly described type strains.</title>
        <authorList>
            <person name="Whitman W.B."/>
            <person name="Woyke T."/>
            <person name="Klenk H.P."/>
            <person name="Zhou Y."/>
            <person name="Lilburn T.G."/>
            <person name="Beck B.J."/>
            <person name="De Vos P."/>
            <person name="Vandamme P."/>
            <person name="Eisen J.A."/>
            <person name="Garrity G."/>
            <person name="Hugenholtz P."/>
            <person name="Kyrpides N.C."/>
        </authorList>
    </citation>
    <scope>NUCLEOTIDE SEQUENCE [LARGE SCALE GENOMIC DNA]</scope>
    <source>
        <strain evidence="1 2">AC4r</strain>
    </source>
</reference>
<comment type="caution">
    <text evidence="1">The sequence shown here is derived from an EMBL/GenBank/DDBJ whole genome shotgun (WGS) entry which is preliminary data.</text>
</comment>
<dbReference type="InterPro" id="IPR008000">
    <property type="entry name" value="Rham/fucose_mutarotase"/>
</dbReference>
<dbReference type="EMBL" id="SGXT01000014">
    <property type="protein sequence ID" value="RZT60640.1"/>
    <property type="molecule type" value="Genomic_DNA"/>
</dbReference>
<gene>
    <name evidence="1" type="ORF">EV140_1146</name>
</gene>
<dbReference type="AlphaFoldDB" id="A0A4Q7TL82"/>
<accession>A0A4Q7TL82</accession>
<evidence type="ECO:0000313" key="1">
    <source>
        <dbReference type="EMBL" id="RZT60640.1"/>
    </source>
</evidence>
<dbReference type="PANTHER" id="PTHR34389:SF2">
    <property type="entry name" value="L-RHAMNOSE MUTAROTASE"/>
    <property type="match status" value="1"/>
</dbReference>
<dbReference type="RefSeq" id="WP_130281976.1">
    <property type="nucleotide sequence ID" value="NZ_SGXT01000014.1"/>
</dbReference>
<dbReference type="GO" id="GO:0016857">
    <property type="term" value="F:racemase and epimerase activity, acting on carbohydrates and derivatives"/>
    <property type="evidence" value="ECO:0007669"/>
    <property type="project" value="InterPro"/>
</dbReference>
<keyword evidence="2" id="KW-1185">Reference proteome</keyword>